<evidence type="ECO:0000256" key="1">
    <source>
        <dbReference type="SAM" id="MobiDB-lite"/>
    </source>
</evidence>
<evidence type="ECO:0000313" key="4">
    <source>
        <dbReference type="Proteomes" id="UP000002208"/>
    </source>
</evidence>
<protein>
    <submittedName>
        <fullName evidence="3">Uncharacterized protein</fullName>
    </submittedName>
</protein>
<dbReference type="STRING" id="546414.Deide_15148"/>
<feature type="compositionally biased region" description="Gly residues" evidence="1">
    <location>
        <begin position="30"/>
        <end position="39"/>
    </location>
</feature>
<keyword evidence="2" id="KW-0812">Transmembrane</keyword>
<evidence type="ECO:0000313" key="3">
    <source>
        <dbReference type="EMBL" id="AHX26520.1"/>
    </source>
</evidence>
<dbReference type="Proteomes" id="UP000002208">
    <property type="component" value="Chromosome"/>
</dbReference>
<evidence type="ECO:0000256" key="2">
    <source>
        <dbReference type="SAM" id="Phobius"/>
    </source>
</evidence>
<proteinExistence type="predicted"/>
<feature type="region of interest" description="Disordered" evidence="1">
    <location>
        <begin position="1"/>
        <end position="57"/>
    </location>
</feature>
<dbReference type="HOGENOM" id="CLU_2422041_0_0_0"/>
<dbReference type="PaxDb" id="546414-Deide_15148"/>
<name>X5H5I3_DEIDV</name>
<dbReference type="KEGG" id="ddr:Deide_15148"/>
<organism evidence="3 4">
    <name type="scientific">Deinococcus deserti (strain DSM 17065 / CIP 109153 / LMG 22923 / VCD115)</name>
    <dbReference type="NCBI Taxonomy" id="546414"/>
    <lineage>
        <taxon>Bacteria</taxon>
        <taxon>Thermotogati</taxon>
        <taxon>Deinococcota</taxon>
        <taxon>Deinococci</taxon>
        <taxon>Deinococcales</taxon>
        <taxon>Deinococcaceae</taxon>
        <taxon>Deinococcus</taxon>
    </lineage>
</organism>
<dbReference type="EMBL" id="CP001114">
    <property type="protein sequence ID" value="AHX26520.1"/>
    <property type="molecule type" value="Genomic_DNA"/>
</dbReference>
<keyword evidence="2" id="KW-0472">Membrane</keyword>
<dbReference type="RefSeq" id="WP_041227191.1">
    <property type="nucleotide sequence ID" value="NC_012526.1"/>
</dbReference>
<sequence length="91" mass="9218">MSGFSGGGFSFSRSSHGRGGFFAHSRSSGHRGGMVGGLLGHSHSSGRRGHYVQGGHYRQAKRRRSGGCLGAFLVTAGLAGAGVMGLVSLIA</sequence>
<dbReference type="AlphaFoldDB" id="X5H5I3"/>
<gene>
    <name evidence="3" type="ordered locus">Deide_15148</name>
</gene>
<keyword evidence="2" id="KW-1133">Transmembrane helix</keyword>
<accession>X5H5I3</accession>
<keyword evidence="4" id="KW-1185">Reference proteome</keyword>
<reference evidence="3 4" key="1">
    <citation type="journal article" date="2009" name="PLoS Genet.">
        <title>Alliance of proteomics and genomics to unravel the specificities of Sahara bacterium Deinococcus deserti.</title>
        <authorList>
            <person name="de Groot A."/>
            <person name="Dulermo R."/>
            <person name="Ortet P."/>
            <person name="Blanchard L."/>
            <person name="Guerin P."/>
            <person name="Fernandez B."/>
            <person name="Vacherie B."/>
            <person name="Dossat C."/>
            <person name="Jolivet E."/>
            <person name="Siguier P."/>
            <person name="Chandler M."/>
            <person name="Barakat M."/>
            <person name="Dedieu A."/>
            <person name="Barbe V."/>
            <person name="Heulin T."/>
            <person name="Sommer S."/>
            <person name="Achouak W."/>
            <person name="Armengaud J."/>
        </authorList>
    </citation>
    <scope>NUCLEOTIDE SEQUENCE [LARGE SCALE GENOMIC DNA]</scope>
    <source>
        <strain evidence="4">DSM 17065 / CIP 109153 / LMG 22923 / VCD115</strain>
    </source>
</reference>
<feature type="transmembrane region" description="Helical" evidence="2">
    <location>
        <begin position="68"/>
        <end position="90"/>
    </location>
</feature>